<organism evidence="2 3">
    <name type="scientific">Guyanagaster necrorhizus</name>
    <dbReference type="NCBI Taxonomy" id="856835"/>
    <lineage>
        <taxon>Eukaryota</taxon>
        <taxon>Fungi</taxon>
        <taxon>Dikarya</taxon>
        <taxon>Basidiomycota</taxon>
        <taxon>Agaricomycotina</taxon>
        <taxon>Agaricomycetes</taxon>
        <taxon>Agaricomycetidae</taxon>
        <taxon>Agaricales</taxon>
        <taxon>Marasmiineae</taxon>
        <taxon>Physalacriaceae</taxon>
        <taxon>Guyanagaster</taxon>
    </lineage>
</organism>
<reference evidence="2" key="1">
    <citation type="submission" date="2020-11" db="EMBL/GenBank/DDBJ databases">
        <title>Adaptations for nitrogen fixation in a non-lichenized fungal sporocarp promotes dispersal by wood-feeding termites.</title>
        <authorList>
            <consortium name="DOE Joint Genome Institute"/>
            <person name="Koch R.A."/>
            <person name="Yoon G."/>
            <person name="Arayal U."/>
            <person name="Lail K."/>
            <person name="Amirebrahimi M."/>
            <person name="Labutti K."/>
            <person name="Lipzen A."/>
            <person name="Riley R."/>
            <person name="Barry K."/>
            <person name="Henrissat B."/>
            <person name="Grigoriev I.V."/>
            <person name="Herr J.R."/>
            <person name="Aime M.C."/>
        </authorList>
    </citation>
    <scope>NUCLEOTIDE SEQUENCE</scope>
    <source>
        <strain evidence="2">MCA 3950</strain>
    </source>
</reference>
<feature type="compositionally biased region" description="Basic residues" evidence="1">
    <location>
        <begin position="90"/>
        <end position="121"/>
    </location>
</feature>
<proteinExistence type="predicted"/>
<feature type="region of interest" description="Disordered" evidence="1">
    <location>
        <begin position="15"/>
        <end position="54"/>
    </location>
</feature>
<dbReference type="GeneID" id="66102366"/>
<dbReference type="RefSeq" id="XP_043038631.1">
    <property type="nucleotide sequence ID" value="XM_043180070.1"/>
</dbReference>
<dbReference type="AlphaFoldDB" id="A0A9P8ARP8"/>
<dbReference type="EMBL" id="MU250538">
    <property type="protein sequence ID" value="KAG7445131.1"/>
    <property type="molecule type" value="Genomic_DNA"/>
</dbReference>
<feature type="region of interest" description="Disordered" evidence="1">
    <location>
        <begin position="84"/>
        <end position="135"/>
    </location>
</feature>
<feature type="compositionally biased region" description="Low complexity" evidence="1">
    <location>
        <begin position="25"/>
        <end position="54"/>
    </location>
</feature>
<evidence type="ECO:0000256" key="1">
    <source>
        <dbReference type="SAM" id="MobiDB-lite"/>
    </source>
</evidence>
<accession>A0A9P8ARP8</accession>
<name>A0A9P8ARP8_9AGAR</name>
<sequence>MLRLVQDHRMLRVRQATGGTGAQGGASQSTDTGSGTGASSASTSQAFSPSATASSSGTYSVLFIELWTLTVDQALRGLRPLHRPVASPRLPRHRRRPRRQPRLLRLHRRRPPRQHLWKRQQRPLPRQAIPPPPPPPRPLLLPPHLLLQALHLPLTPQHRLLPPAPPHRPAPPRQIPMWRPHQQQQMNRLRGATRHTLIPRRVRTVL</sequence>
<keyword evidence="3" id="KW-1185">Reference proteome</keyword>
<evidence type="ECO:0000313" key="3">
    <source>
        <dbReference type="Proteomes" id="UP000812287"/>
    </source>
</evidence>
<protein>
    <submittedName>
        <fullName evidence="2">Uncharacterized protein</fullName>
    </submittedName>
</protein>
<evidence type="ECO:0000313" key="2">
    <source>
        <dbReference type="EMBL" id="KAG7445131.1"/>
    </source>
</evidence>
<gene>
    <name evidence="2" type="ORF">BT62DRAFT_211689</name>
</gene>
<dbReference type="Proteomes" id="UP000812287">
    <property type="component" value="Unassembled WGS sequence"/>
</dbReference>
<comment type="caution">
    <text evidence="2">The sequence shown here is derived from an EMBL/GenBank/DDBJ whole genome shotgun (WGS) entry which is preliminary data.</text>
</comment>